<dbReference type="Proteomes" id="UP000605970">
    <property type="component" value="Unassembled WGS sequence"/>
</dbReference>
<gene>
    <name evidence="1" type="ORF">Mgra_00006288</name>
</gene>
<reference evidence="1" key="1">
    <citation type="journal article" date="2020" name="Ecol. Evol.">
        <title>Genome structure and content of the rice root-knot nematode (Meloidogyne graminicola).</title>
        <authorList>
            <person name="Phan N.T."/>
            <person name="Danchin E.G.J."/>
            <person name="Klopp C."/>
            <person name="Perfus-Barbeoch L."/>
            <person name="Kozlowski D.K."/>
            <person name="Koutsovoulos G.D."/>
            <person name="Lopez-Roques C."/>
            <person name="Bouchez O."/>
            <person name="Zahm M."/>
            <person name="Besnard G."/>
            <person name="Bellafiore S."/>
        </authorList>
    </citation>
    <scope>NUCLEOTIDE SEQUENCE</scope>
    <source>
        <strain evidence="1">VN-18</strain>
    </source>
</reference>
<keyword evidence="2" id="KW-1185">Reference proteome</keyword>
<protein>
    <submittedName>
        <fullName evidence="1">Uncharacterized protein</fullName>
    </submittedName>
</protein>
<organism evidence="1 2">
    <name type="scientific">Meloidogyne graminicola</name>
    <dbReference type="NCBI Taxonomy" id="189291"/>
    <lineage>
        <taxon>Eukaryota</taxon>
        <taxon>Metazoa</taxon>
        <taxon>Ecdysozoa</taxon>
        <taxon>Nematoda</taxon>
        <taxon>Chromadorea</taxon>
        <taxon>Rhabditida</taxon>
        <taxon>Tylenchina</taxon>
        <taxon>Tylenchomorpha</taxon>
        <taxon>Tylenchoidea</taxon>
        <taxon>Meloidogynidae</taxon>
        <taxon>Meloidogyninae</taxon>
        <taxon>Meloidogyne</taxon>
    </lineage>
</organism>
<comment type="caution">
    <text evidence="1">The sequence shown here is derived from an EMBL/GenBank/DDBJ whole genome shotgun (WGS) entry which is preliminary data.</text>
</comment>
<evidence type="ECO:0000313" key="2">
    <source>
        <dbReference type="Proteomes" id="UP000605970"/>
    </source>
</evidence>
<dbReference type="EMBL" id="JABEBT010000060">
    <property type="protein sequence ID" value="KAF7634322.1"/>
    <property type="molecule type" value="Genomic_DNA"/>
</dbReference>
<accession>A0A8S9ZM83</accession>
<sequence>MKFEQKQHLNNSKIIQKKKQSKQIPIELLLDIIKVAAYPYNAKYLLPKEYREIFLNRAKYSKSSKIEEDNNKIQKFGKYWKKNIKMFLTTSTIFYYFTIKIYIEIEKQTSNIYTNFDLICFEFLDACWNKKLIKLLNKCVMEIKLSSNTFEMIQIPQGEYNDLVAERDLLRVKQNVLTRICISVNEEKDKLTGVVDKNLLNKFIIGRNHFVAWPKSRRCPLCDHTVNNASNWPQHLSRFHNTFYLNDTLVLADKDNVRNFIVNFLGNLGIKNNYALEIALIMLLSDEVGLTFETGITVDYGLRAWKSWRSKLLQMELMFLMGNY</sequence>
<evidence type="ECO:0000313" key="1">
    <source>
        <dbReference type="EMBL" id="KAF7634322.1"/>
    </source>
</evidence>
<dbReference type="AlphaFoldDB" id="A0A8S9ZM83"/>
<name>A0A8S9ZM83_9BILA</name>
<proteinExistence type="predicted"/>